<dbReference type="PROSITE" id="PS50082">
    <property type="entry name" value="WD_REPEATS_2"/>
    <property type="match status" value="3"/>
</dbReference>
<keyword evidence="1" id="KW-0853">WD repeat</keyword>
<evidence type="ECO:0000256" key="2">
    <source>
        <dbReference type="SAM" id="MobiDB-lite"/>
    </source>
</evidence>
<accession>A0A8J5GF22</accession>
<name>A0A8J5GF22_ZINOF</name>
<sequence>MDLLCKAYGDVSDEDGEFENLGEGKYKRQRPIPPPKRPCSEGYAPVQSRSPAVVLPAQPPSRYVSKRDRAILSAEATSTPSAALPLPNPPITNVEPPVGSTLDSELPSDILNLLKCKKNAAAAKSRVSTGLLVSLNGHTSAVNSIQWSKSHGHLLASASMDQAVYVWNVWNKNQQKVCALRYHNAAVKDVRWSSDGLSLLSCGYDCSSRLVDIEKGTETQMFKEEQTVEVVRFHPENSSLFLSGGSKGLLRLWDIRVGAVVKEYLKGLGPILDVEFSRDGKTFISSSDTSNSRISENSIILWDVMRQVPLSNQVYAEAYTCTCVRYHPYGSCFIAQSNGNYIAVFSARLPYKLDKYKRYENHGVWGFPVKCNFSMNGQQIASGSSDGCIYLYDYKSSNLLKKIKAFEQPCVDVAFHPTIPDVIASCSWRGEISVFG</sequence>
<dbReference type="Pfam" id="PF00400">
    <property type="entry name" value="WD40"/>
    <property type="match status" value="3"/>
</dbReference>
<feature type="repeat" description="WD" evidence="1">
    <location>
        <begin position="221"/>
        <end position="263"/>
    </location>
</feature>
<dbReference type="OrthoDB" id="256303at2759"/>
<evidence type="ECO:0000313" key="4">
    <source>
        <dbReference type="Proteomes" id="UP000734854"/>
    </source>
</evidence>
<dbReference type="CDD" id="cd00200">
    <property type="entry name" value="WD40"/>
    <property type="match status" value="1"/>
</dbReference>
<dbReference type="InterPro" id="IPR001680">
    <property type="entry name" value="WD40_rpt"/>
</dbReference>
<dbReference type="PROSITE" id="PS50294">
    <property type="entry name" value="WD_REPEATS_REGION"/>
    <property type="match status" value="1"/>
</dbReference>
<feature type="region of interest" description="Disordered" evidence="2">
    <location>
        <begin position="12"/>
        <end position="45"/>
    </location>
</feature>
<dbReference type="InterPro" id="IPR019775">
    <property type="entry name" value="WD40_repeat_CS"/>
</dbReference>
<feature type="repeat" description="WD" evidence="1">
    <location>
        <begin position="180"/>
        <end position="221"/>
    </location>
</feature>
<evidence type="ECO:0000256" key="1">
    <source>
        <dbReference type="PROSITE-ProRule" id="PRU00221"/>
    </source>
</evidence>
<protein>
    <submittedName>
        <fullName evidence="3">Uncharacterized protein</fullName>
    </submittedName>
</protein>
<keyword evidence="4" id="KW-1185">Reference proteome</keyword>
<organism evidence="3 4">
    <name type="scientific">Zingiber officinale</name>
    <name type="common">Ginger</name>
    <name type="synonym">Amomum zingiber</name>
    <dbReference type="NCBI Taxonomy" id="94328"/>
    <lineage>
        <taxon>Eukaryota</taxon>
        <taxon>Viridiplantae</taxon>
        <taxon>Streptophyta</taxon>
        <taxon>Embryophyta</taxon>
        <taxon>Tracheophyta</taxon>
        <taxon>Spermatophyta</taxon>
        <taxon>Magnoliopsida</taxon>
        <taxon>Liliopsida</taxon>
        <taxon>Zingiberales</taxon>
        <taxon>Zingiberaceae</taxon>
        <taxon>Zingiber</taxon>
    </lineage>
</organism>
<dbReference type="PANTHER" id="PTHR44566:SF1">
    <property type="entry name" value="WD REPEAT-CONTAINING PROTEIN 25"/>
    <property type="match status" value="1"/>
</dbReference>
<dbReference type="PANTHER" id="PTHR44566">
    <property type="entry name" value="TRANSDUCIN/WD40 REPEAT-LIKE SUPERFAMILY PROTEIN"/>
    <property type="match status" value="1"/>
</dbReference>
<dbReference type="AlphaFoldDB" id="A0A8J5GF22"/>
<comment type="caution">
    <text evidence="3">The sequence shown here is derived from an EMBL/GenBank/DDBJ whole genome shotgun (WGS) entry which is preliminary data.</text>
</comment>
<evidence type="ECO:0000313" key="3">
    <source>
        <dbReference type="EMBL" id="KAG6504515.1"/>
    </source>
</evidence>
<proteinExistence type="predicted"/>
<dbReference type="EMBL" id="JACMSC010000010">
    <property type="protein sequence ID" value="KAG6504515.1"/>
    <property type="molecule type" value="Genomic_DNA"/>
</dbReference>
<dbReference type="Proteomes" id="UP000734854">
    <property type="component" value="Unassembled WGS sequence"/>
</dbReference>
<dbReference type="SMART" id="SM00320">
    <property type="entry name" value="WD40"/>
    <property type="match status" value="7"/>
</dbReference>
<feature type="repeat" description="WD" evidence="1">
    <location>
        <begin position="135"/>
        <end position="177"/>
    </location>
</feature>
<reference evidence="3 4" key="1">
    <citation type="submission" date="2020-08" db="EMBL/GenBank/DDBJ databases">
        <title>Plant Genome Project.</title>
        <authorList>
            <person name="Zhang R.-G."/>
        </authorList>
    </citation>
    <scope>NUCLEOTIDE SEQUENCE [LARGE SCALE GENOMIC DNA]</scope>
    <source>
        <tissue evidence="3">Rhizome</tissue>
    </source>
</reference>
<dbReference type="InterPro" id="IPR053053">
    <property type="entry name" value="WD_repeat_protein"/>
</dbReference>
<gene>
    <name evidence="3" type="ORF">ZIOFF_036849</name>
</gene>
<dbReference type="PROSITE" id="PS00678">
    <property type="entry name" value="WD_REPEATS_1"/>
    <property type="match status" value="1"/>
</dbReference>